<accession>A0A1F6X0P7</accession>
<dbReference type="AlphaFoldDB" id="A0A1F6X0P7"/>
<organism evidence="1 2">
    <name type="scientific">Candidatus Nomurabacteria bacterium RIFCSPLOWO2_01_FULL_33_24</name>
    <dbReference type="NCBI Taxonomy" id="1801765"/>
    <lineage>
        <taxon>Bacteria</taxon>
        <taxon>Candidatus Nomuraibacteriota</taxon>
    </lineage>
</organism>
<evidence type="ECO:0000313" key="1">
    <source>
        <dbReference type="EMBL" id="OGI87711.1"/>
    </source>
</evidence>
<reference evidence="1 2" key="1">
    <citation type="journal article" date="2016" name="Nat. Commun.">
        <title>Thousands of microbial genomes shed light on interconnected biogeochemical processes in an aquifer system.</title>
        <authorList>
            <person name="Anantharaman K."/>
            <person name="Brown C.T."/>
            <person name="Hug L.A."/>
            <person name="Sharon I."/>
            <person name="Castelle C.J."/>
            <person name="Probst A.J."/>
            <person name="Thomas B.C."/>
            <person name="Singh A."/>
            <person name="Wilkins M.J."/>
            <person name="Karaoz U."/>
            <person name="Brodie E.L."/>
            <person name="Williams K.H."/>
            <person name="Hubbard S.S."/>
            <person name="Banfield J.F."/>
        </authorList>
    </citation>
    <scope>NUCLEOTIDE SEQUENCE [LARGE SCALE GENOMIC DNA]</scope>
</reference>
<name>A0A1F6X0P7_9BACT</name>
<dbReference type="EMBL" id="MFUP01000009">
    <property type="protein sequence ID" value="OGI87711.1"/>
    <property type="molecule type" value="Genomic_DNA"/>
</dbReference>
<evidence type="ECO:0008006" key="3">
    <source>
        <dbReference type="Google" id="ProtNLM"/>
    </source>
</evidence>
<dbReference type="Proteomes" id="UP000185809">
    <property type="component" value="Unassembled WGS sequence"/>
</dbReference>
<protein>
    <recommendedName>
        <fullName evidence="3">POTRA domain-containing protein</fullName>
    </recommendedName>
</protein>
<sequence length="282" mass="33293">MINSISTKPSRLKDKRRKLLRKKITIVFLLCLVLLISLSLISRSKGLLIKDFEINGNNITKSEDILKVVNSKISGNYLFLFSKKNILIYPRSEIKASVLDSFKRISNIKIEQGESQLITLSIEEREGEYLWCNYFDERETDECYFVAKDGYIFSEAPYFSGDIFFRFYSYLGDNPVGKNIIESEKFKRLMFFKNNLLKLSINPHLFFIRGDGDYEFLFNNTSFNRWEAPKIIFKTEDDFEEIYKKLEMVLRTDPLSLNFQEKLSSLLYIDLRYDGKVPFKFK</sequence>
<comment type="caution">
    <text evidence="1">The sequence shown here is derived from an EMBL/GenBank/DDBJ whole genome shotgun (WGS) entry which is preliminary data.</text>
</comment>
<gene>
    <name evidence="1" type="ORF">A2995_01380</name>
</gene>
<proteinExistence type="predicted"/>
<evidence type="ECO:0000313" key="2">
    <source>
        <dbReference type="Proteomes" id="UP000185809"/>
    </source>
</evidence>